<dbReference type="EnsemblBacteria" id="ABL78406">
    <property type="protein sequence ID" value="ABL78406"/>
    <property type="gene ID" value="Tpen_1006"/>
</dbReference>
<dbReference type="PANTHER" id="PTHR11496:SF103">
    <property type="entry name" value="DEHYDROGENASE, PUTATIVE-RELATED"/>
    <property type="match status" value="1"/>
</dbReference>
<dbReference type="EMBL" id="CP000505">
    <property type="protein sequence ID" value="ABL78406.1"/>
    <property type="molecule type" value="Genomic_DNA"/>
</dbReference>
<protein>
    <submittedName>
        <fullName evidence="4">Iron-containing alcohol dehydrogenase</fullName>
    </submittedName>
</protein>
<evidence type="ECO:0000259" key="2">
    <source>
        <dbReference type="Pfam" id="PF00465"/>
    </source>
</evidence>
<dbReference type="InterPro" id="IPR018211">
    <property type="entry name" value="ADH_Fe_CS"/>
</dbReference>
<dbReference type="STRING" id="368408.Tpen_1006"/>
<dbReference type="AlphaFoldDB" id="A1RYX6"/>
<dbReference type="PANTHER" id="PTHR11496">
    <property type="entry name" value="ALCOHOL DEHYDROGENASE"/>
    <property type="match status" value="1"/>
</dbReference>
<dbReference type="GO" id="GO:0004022">
    <property type="term" value="F:alcohol dehydrogenase (NAD+) activity"/>
    <property type="evidence" value="ECO:0007669"/>
    <property type="project" value="TreeGrafter"/>
</dbReference>
<organism evidence="4 5">
    <name type="scientific">Thermofilum pendens (strain DSM 2475 / Hrk 5)</name>
    <dbReference type="NCBI Taxonomy" id="368408"/>
    <lineage>
        <taxon>Archaea</taxon>
        <taxon>Thermoproteota</taxon>
        <taxon>Thermoprotei</taxon>
        <taxon>Thermofilales</taxon>
        <taxon>Thermofilaceae</taxon>
        <taxon>Thermofilum</taxon>
    </lineage>
</organism>
<evidence type="ECO:0000313" key="4">
    <source>
        <dbReference type="EMBL" id="ABL78406.1"/>
    </source>
</evidence>
<dbReference type="RefSeq" id="WP_011752671.1">
    <property type="nucleotide sequence ID" value="NC_008698.1"/>
</dbReference>
<dbReference type="InterPro" id="IPR039697">
    <property type="entry name" value="Alcohol_dehydrogenase_Fe"/>
</dbReference>
<dbReference type="PROSITE" id="PS00913">
    <property type="entry name" value="ADH_IRON_1"/>
    <property type="match status" value="1"/>
</dbReference>
<keyword evidence="5" id="KW-1185">Reference proteome</keyword>
<evidence type="ECO:0000256" key="1">
    <source>
        <dbReference type="ARBA" id="ARBA00023002"/>
    </source>
</evidence>
<evidence type="ECO:0000259" key="3">
    <source>
        <dbReference type="Pfam" id="PF25137"/>
    </source>
</evidence>
<proteinExistence type="predicted"/>
<dbReference type="FunFam" id="3.40.50.1970:FF:000003">
    <property type="entry name" value="Alcohol dehydrogenase, iron-containing"/>
    <property type="match status" value="1"/>
</dbReference>
<dbReference type="eggNOG" id="arCOG00984">
    <property type="taxonomic scope" value="Archaea"/>
</dbReference>
<keyword evidence="1" id="KW-0560">Oxidoreductase</keyword>
<dbReference type="Pfam" id="PF00465">
    <property type="entry name" value="Fe-ADH"/>
    <property type="match status" value="1"/>
</dbReference>
<gene>
    <name evidence="4" type="ordered locus">Tpen_1006</name>
</gene>
<name>A1RYX6_THEPD</name>
<feature type="domain" description="Alcohol dehydrogenase iron-type/glycerol dehydrogenase GldA" evidence="2">
    <location>
        <begin position="12"/>
        <end position="180"/>
    </location>
</feature>
<dbReference type="HOGENOM" id="CLU_007207_0_0_2"/>
<feature type="domain" description="Fe-containing alcohol dehydrogenase-like C-terminal" evidence="3">
    <location>
        <begin position="192"/>
        <end position="376"/>
    </location>
</feature>
<dbReference type="Gene3D" id="3.40.50.1970">
    <property type="match status" value="1"/>
</dbReference>
<dbReference type="Pfam" id="PF25137">
    <property type="entry name" value="ADH_Fe_C"/>
    <property type="match status" value="1"/>
</dbReference>
<dbReference type="GO" id="GO:0046872">
    <property type="term" value="F:metal ion binding"/>
    <property type="evidence" value="ECO:0007669"/>
    <property type="project" value="InterPro"/>
</dbReference>
<dbReference type="SMR" id="A1RYX6"/>
<dbReference type="Gene3D" id="1.20.1090.10">
    <property type="entry name" value="Dehydroquinate synthase-like - alpha domain"/>
    <property type="match status" value="1"/>
</dbReference>
<dbReference type="SUPFAM" id="SSF56796">
    <property type="entry name" value="Dehydroquinate synthase-like"/>
    <property type="match status" value="1"/>
</dbReference>
<dbReference type="InterPro" id="IPR056798">
    <property type="entry name" value="ADH_Fe_C"/>
</dbReference>
<dbReference type="Proteomes" id="UP000000641">
    <property type="component" value="Chromosome"/>
</dbReference>
<dbReference type="GeneID" id="4600679"/>
<accession>A1RYX6</accession>
<evidence type="ECO:0000313" key="5">
    <source>
        <dbReference type="Proteomes" id="UP000000641"/>
    </source>
</evidence>
<reference evidence="5" key="1">
    <citation type="journal article" date="2008" name="J. Bacteriol.">
        <title>Genome sequence of Thermofilum pendens reveals an exceptional loss of biosynthetic pathways without genome reduction.</title>
        <authorList>
            <person name="Anderson I."/>
            <person name="Rodriguez J."/>
            <person name="Susanti D."/>
            <person name="Porat I."/>
            <person name="Reich C."/>
            <person name="Ulrich L.E."/>
            <person name="Elkins J.G."/>
            <person name="Mavromatis K."/>
            <person name="Lykidis A."/>
            <person name="Kim E."/>
            <person name="Thompson L.S."/>
            <person name="Nolan M."/>
            <person name="Land M."/>
            <person name="Copeland A."/>
            <person name="Lapidus A."/>
            <person name="Lucas S."/>
            <person name="Detter C."/>
            <person name="Zhulin I.B."/>
            <person name="Olsen G.J."/>
            <person name="Whitman W."/>
            <person name="Mukhopadhyay B."/>
            <person name="Bristow J."/>
            <person name="Kyrpides N."/>
        </authorList>
    </citation>
    <scope>NUCLEOTIDE SEQUENCE [LARGE SCALE GENOMIC DNA]</scope>
    <source>
        <strain evidence="5">DSM 2475 / Hrk 5</strain>
    </source>
</reference>
<dbReference type="KEGG" id="tpe:Tpen_1006"/>
<sequence>MSAGLRFTHKHPTTVVFERGSLNRLGELVKGLGGKALVVTGRQFAKKYGYDSLIKSQLESAGVEVYFFSEVEPNPTIETADRCAEAARKAGVDFFVAFGGGSVIDVAKAANVVYSLGGSAKDYLWPRNVEEKLRPLVAVPTTHGTGSEVTKYSVLVDRETGMKVAVSGSGLLPTLAVLDPLVLKHLPSDQSASTGLDALSHAIEAFFSSRATPFTDMFALEASRIAFRKLPCAVEGFLDCREWMLYASMLAGYAINYTGTNIGHGLGYPLTTRLNLPHGFANTVPLLGALEYYEKYAPERARLFAEHVGATGVGGLRGLFKELCREVGAPTSLSGLGVRREELDDYVREGLKYKRNLSNAPFEVTEEIVRDIYERVF</sequence>
<dbReference type="OrthoDB" id="57329at2157"/>
<dbReference type="CDD" id="cd08551">
    <property type="entry name" value="Fe-ADH"/>
    <property type="match status" value="1"/>
</dbReference>
<dbReference type="InterPro" id="IPR001670">
    <property type="entry name" value="ADH_Fe/GldA"/>
</dbReference>